<feature type="domain" description="CSC1/OSCA1-like cytosolic" evidence="6">
    <location>
        <begin position="1389"/>
        <end position="1570"/>
    </location>
</feature>
<keyword evidence="2" id="KW-1133">Transmembrane helix</keyword>
<dbReference type="Pfam" id="PF02714">
    <property type="entry name" value="RSN1_7TM"/>
    <property type="match status" value="1"/>
</dbReference>
<accession>A0A9P9INR4</accession>
<organism evidence="7 8">
    <name type="scientific">Dendryphion nanum</name>
    <dbReference type="NCBI Taxonomy" id="256645"/>
    <lineage>
        <taxon>Eukaryota</taxon>
        <taxon>Fungi</taxon>
        <taxon>Dikarya</taxon>
        <taxon>Ascomycota</taxon>
        <taxon>Pezizomycotina</taxon>
        <taxon>Dothideomycetes</taxon>
        <taxon>Pleosporomycetidae</taxon>
        <taxon>Pleosporales</taxon>
        <taxon>Torulaceae</taxon>
        <taxon>Dendryphion</taxon>
    </lineage>
</organism>
<name>A0A9P9INR4_9PLEO</name>
<protein>
    <recommendedName>
        <fullName evidence="9">DUF221-domain-containing protein</fullName>
    </recommendedName>
</protein>
<feature type="transmembrane region" description="Helical" evidence="2">
    <location>
        <begin position="1218"/>
        <end position="1239"/>
    </location>
</feature>
<dbReference type="InterPro" id="IPR032880">
    <property type="entry name" value="CSC1/OSCA1-like_N"/>
</dbReference>
<dbReference type="EMBL" id="JAGMWT010000006">
    <property type="protein sequence ID" value="KAH7127051.1"/>
    <property type="molecule type" value="Genomic_DNA"/>
</dbReference>
<feature type="region of interest" description="Disordered" evidence="1">
    <location>
        <begin position="1"/>
        <end position="78"/>
    </location>
</feature>
<feature type="region of interest" description="Disordered" evidence="1">
    <location>
        <begin position="485"/>
        <end position="597"/>
    </location>
</feature>
<feature type="compositionally biased region" description="Polar residues" evidence="1">
    <location>
        <begin position="28"/>
        <end position="59"/>
    </location>
</feature>
<feature type="transmembrane region" description="Helical" evidence="2">
    <location>
        <begin position="1860"/>
        <end position="1879"/>
    </location>
</feature>
<evidence type="ECO:0008006" key="9">
    <source>
        <dbReference type="Google" id="ProtNLM"/>
    </source>
</evidence>
<feature type="compositionally biased region" description="Polar residues" evidence="1">
    <location>
        <begin position="240"/>
        <end position="253"/>
    </location>
</feature>
<feature type="region of interest" description="Disordered" evidence="1">
    <location>
        <begin position="90"/>
        <end position="147"/>
    </location>
</feature>
<feature type="compositionally biased region" description="Polar residues" evidence="1">
    <location>
        <begin position="875"/>
        <end position="891"/>
    </location>
</feature>
<feature type="transmembrane region" description="Helical" evidence="2">
    <location>
        <begin position="1628"/>
        <end position="1649"/>
    </location>
</feature>
<feature type="region of interest" description="Disordered" evidence="1">
    <location>
        <begin position="612"/>
        <end position="772"/>
    </location>
</feature>
<feature type="transmembrane region" description="Helical" evidence="2">
    <location>
        <begin position="1832"/>
        <end position="1854"/>
    </location>
</feature>
<evidence type="ECO:0000313" key="7">
    <source>
        <dbReference type="EMBL" id="KAH7127051.1"/>
    </source>
</evidence>
<feature type="transmembrane region" description="Helical" evidence="2">
    <location>
        <begin position="1345"/>
        <end position="1364"/>
    </location>
</feature>
<keyword evidence="2" id="KW-0812">Transmembrane</keyword>
<dbReference type="Proteomes" id="UP000700596">
    <property type="component" value="Unassembled WGS sequence"/>
</dbReference>
<evidence type="ECO:0000313" key="8">
    <source>
        <dbReference type="Proteomes" id="UP000700596"/>
    </source>
</evidence>
<feature type="region of interest" description="Disordered" evidence="1">
    <location>
        <begin position="233"/>
        <end position="257"/>
    </location>
</feature>
<evidence type="ECO:0000256" key="2">
    <source>
        <dbReference type="SAM" id="Phobius"/>
    </source>
</evidence>
<sequence length="2048" mass="229576">MSGPSSEGRPSVSSTSSYTLNSRYSGPSLANNGEGSSSQRPRLAGSMTNSVGRRGTSNTSREDSGSPLEGESIDEQDFADRRVRNRKSGGFLLDSTFPAGPTIRQHRISTHSGDTKGKRSSRHSHHSNIGGNSSRIHATQGGFPHSSPLSREVVADGVMPGTRAKTNFLDGQNDGGLNIMKTRRAVHEESTLENDATSRPMIDPNQIVNMALNLSESRRRYFSAGQLVLPQSAEPRRLTSVGQQDRNSKQASAGGSLRQYLNEQRRLSRNVSPVGGMGSPSVSRYISNPAQRVLSMSVQGQIPSAGTIDRRDKARAYIELKMEYLRLLDTLPPLKPDASAPGNFIFTANNVPGSPHAHLTRTPSHAGKKFDLGRAYNPLQYIRNRRSRARERVTLDHGPEEFSDVEHVRDWVDRVVQVSQSPVYRQQDAVLLPQVHERHETVEAPTKPSRPKMGWVFTPEELLADAHWLEQGDNKTLIEDRHGRKIFPASEPQKPDFLQPRPSKEYSEKRRKSWVDGLPGVAVTESPTADESDPSSERGRKRRLLPAFRSESPKHKKHWRASKVQSGNHSDTSESETDSHRHQSQKPRRIVDANSNTGPLELRIKEIMEQEAAGANSHTPIISPDTPDKWGTGHHELPESKLGRGSLDLPTPQNGSIKGDPSHSELKPLPHNRMISRISLDSTREPRSSLEGLDSTAPSTPLHPRMFPYTGSDLSPPPSRGGSVRKSKKSRFDIFRSDESTKNNKHDTETINTDRHNNSRQTSEEVHDNGGLGTAILAAPGAVKSLLTHRKNESVHSLQSPDGHRKDNRDSKDFKEPPSAVTRFFKGVKNEGSKVGEFIFRRDRLADESDTESITNTRLTEESDLDEGHEKENKQPQSKLTRTMTSTTIGSSKAAGKGRYHIDLPSFRSTNHNDEDDSQLSDSYISDDHVSRQARARADDRSPRFNRLAPPKMDLRSISVTSLEVSNDLRMSKILARPGGVGQAGLPITALAHPSDSGVAGRHRSVSRPKLEQRHWSITDENGNVLHRRTGKAISQVDIARIRALFLCSGVKAREISLRAQEKRADPPKFLKRAAEANNAYLIPIPKKEEHVLAARFLVQNLEASTEALHTSAQEFREVTMKELVSRINNLKTRVESDLFPRLHNSGDEAVRITSEVSGTAPLTVKQVNDEIDKMLRMRRRRVRWTGRTVWTLLEWSILTFFWLLWLVPRGSASLASIVSAFVPTWTTAVLFVAGFVAVRHRYPKIYSPRTYLGTIPEKDRTPSQSRSYFDWVHTLRIVPDKFVLYHQSLDSYLFLRFLRTIIFICVVGCCLTWPILMPINATGGGNSSELDKISIGNVSDKKKLYAHAVIAWVFFSFVMFTVARERLWLIGLRQAWNTSKANAQRLSSRTVLYLSVPKDGLDEENMQRYFGDDAVRIWPVTKTEKIEALVSERNSLVEKLEAAEVSFIQAINKKTRRSQNSRRERTYESLTDGMKKSVRPRHRPTAPGVGKNVDSINWYRDQIKDKESKINDARKSHEKTTANNATAVFVEFRSLASAQRAYQQVAAADILTLNLKCTGVVPSEVIWKNLTLPTALRMSQQGMALFLVTALILFWSVPVALVGAWSNVSYLAEKFKWLSFLNDLPDWILGLLTGLVPPLLTSLLSKYVPNIYRYIFKRFGEPTNTLAELKVLKWYFVFQVVHVFLVTTLSSGAAAVASQIALDPTSVTTLLAERLPRSSNFYLTYFIVQGLTSASDNLLNYSDLFSWLFFDYVLDKTPRQKYNSYTSLRGISWGKVFPKYTNFVIIAIVYSCIAPLVLGFAAAGLCLLYVSYRYMLLFTVQTKTDTKGHSYTLALQQILTGIYLAELSLIGLFSFRKATGPTIMLAILLFVTAIYNIGMNHYFGPLEKYLPADLTLDAEEDHETNEQAPLLSSAEEGRSHLHRLADQAHVPRTLSDPIARFFQPHIFASHKALKTWLEEDSSFLAEASQYEEKDLQKAYLNPALTSSTPVVWLPRDGLGACEAEVRECEKKELRASNEGAWLDEKGVLEWSERDIERVPVFSAGVKW</sequence>
<gene>
    <name evidence="7" type="ORF">B0J11DRAFT_432774</name>
</gene>
<evidence type="ECO:0000256" key="1">
    <source>
        <dbReference type="SAM" id="MobiDB-lite"/>
    </source>
</evidence>
<feature type="compositionally biased region" description="Basic and acidic residues" evidence="1">
    <location>
        <begin position="802"/>
        <end position="816"/>
    </location>
</feature>
<dbReference type="InterPro" id="IPR003864">
    <property type="entry name" value="CSC1/OSCA1-like_7TM"/>
</dbReference>
<dbReference type="InterPro" id="IPR038769">
    <property type="entry name" value="MTC4"/>
</dbReference>
<feature type="region of interest" description="Disordered" evidence="1">
    <location>
        <begin position="847"/>
        <end position="949"/>
    </location>
</feature>
<proteinExistence type="predicted"/>
<feature type="domain" description="CSC1/OSCA1-like 7TM region" evidence="3">
    <location>
        <begin position="1585"/>
        <end position="1854"/>
    </location>
</feature>
<feature type="transmembrane region" description="Helical" evidence="2">
    <location>
        <begin position="1585"/>
        <end position="1608"/>
    </location>
</feature>
<keyword evidence="2" id="KW-0472">Membrane</keyword>
<dbReference type="InterPro" id="IPR027815">
    <property type="entry name" value="CSC1/OSCA1-like_cyt"/>
</dbReference>
<reference evidence="7" key="1">
    <citation type="journal article" date="2021" name="Nat. Commun.">
        <title>Genetic determinants of endophytism in the Arabidopsis root mycobiome.</title>
        <authorList>
            <person name="Mesny F."/>
            <person name="Miyauchi S."/>
            <person name="Thiergart T."/>
            <person name="Pickel B."/>
            <person name="Atanasova L."/>
            <person name="Karlsson M."/>
            <person name="Huettel B."/>
            <person name="Barry K.W."/>
            <person name="Haridas S."/>
            <person name="Chen C."/>
            <person name="Bauer D."/>
            <person name="Andreopoulos W."/>
            <person name="Pangilinan J."/>
            <person name="LaButti K."/>
            <person name="Riley R."/>
            <person name="Lipzen A."/>
            <person name="Clum A."/>
            <person name="Drula E."/>
            <person name="Henrissat B."/>
            <person name="Kohler A."/>
            <person name="Grigoriev I.V."/>
            <person name="Martin F.M."/>
            <person name="Hacquard S."/>
        </authorList>
    </citation>
    <scope>NUCLEOTIDE SEQUENCE</scope>
    <source>
        <strain evidence="7">MPI-CAGE-CH-0243</strain>
    </source>
</reference>
<feature type="domain" description="CSC1/OSCA1-like N-terminal transmembrane" evidence="5">
    <location>
        <begin position="1218"/>
        <end position="1366"/>
    </location>
</feature>
<evidence type="ECO:0000259" key="5">
    <source>
        <dbReference type="Pfam" id="PF13967"/>
    </source>
</evidence>
<dbReference type="Pfam" id="PF12621">
    <property type="entry name" value="PHM7_ext"/>
    <property type="match status" value="1"/>
</dbReference>
<comment type="caution">
    <text evidence="7">The sequence shown here is derived from an EMBL/GenBank/DDBJ whole genome shotgun (WGS) entry which is preliminary data.</text>
</comment>
<keyword evidence="8" id="KW-1185">Reference proteome</keyword>
<feature type="region of interest" description="Disordered" evidence="1">
    <location>
        <begin position="1458"/>
        <end position="1492"/>
    </location>
</feature>
<dbReference type="Pfam" id="PF14703">
    <property type="entry name" value="PHM7_cyt"/>
    <property type="match status" value="1"/>
</dbReference>
<evidence type="ECO:0000259" key="4">
    <source>
        <dbReference type="Pfam" id="PF12621"/>
    </source>
</evidence>
<dbReference type="InterPro" id="IPR022257">
    <property type="entry name" value="PHM7_ext"/>
</dbReference>
<feature type="transmembrane region" description="Helical" evidence="2">
    <location>
        <begin position="1185"/>
        <end position="1206"/>
    </location>
</feature>
<feature type="transmembrane region" description="Helical" evidence="2">
    <location>
        <begin position="1784"/>
        <end position="1811"/>
    </location>
</feature>
<feature type="compositionally biased region" description="Low complexity" evidence="1">
    <location>
        <begin position="11"/>
        <end position="25"/>
    </location>
</feature>
<evidence type="ECO:0000259" key="6">
    <source>
        <dbReference type="Pfam" id="PF14703"/>
    </source>
</evidence>
<feature type="compositionally biased region" description="Basic and acidic residues" evidence="1">
    <location>
        <begin position="730"/>
        <end position="768"/>
    </location>
</feature>
<dbReference type="PANTHER" id="PTHR38426">
    <property type="entry name" value="MAINTENANCE OF TELOMERE CAPPING PROTEIN 4"/>
    <property type="match status" value="1"/>
</dbReference>
<dbReference type="Pfam" id="PF13967">
    <property type="entry name" value="RSN1_TM"/>
    <property type="match status" value="1"/>
</dbReference>
<feature type="transmembrane region" description="Helical" evidence="2">
    <location>
        <begin position="1298"/>
        <end position="1317"/>
    </location>
</feature>
<dbReference type="OrthoDB" id="1076608at2759"/>
<feature type="domain" description="10TM putative phosphate transporter extracellular tail" evidence="4">
    <location>
        <begin position="1942"/>
        <end position="2034"/>
    </location>
</feature>
<feature type="region of interest" description="Disordered" evidence="1">
    <location>
        <begin position="790"/>
        <end position="818"/>
    </location>
</feature>
<dbReference type="PANTHER" id="PTHR38426:SF1">
    <property type="entry name" value="MAINTENANCE OF TELOMERE CAPPING PROTEIN 4"/>
    <property type="match status" value="1"/>
</dbReference>
<evidence type="ECO:0000259" key="3">
    <source>
        <dbReference type="Pfam" id="PF02714"/>
    </source>
</evidence>
<dbReference type="GO" id="GO:0016020">
    <property type="term" value="C:membrane"/>
    <property type="evidence" value="ECO:0007669"/>
    <property type="project" value="InterPro"/>
</dbReference>
<feature type="compositionally biased region" description="Basic and acidic residues" evidence="1">
    <location>
        <begin position="926"/>
        <end position="943"/>
    </location>
</feature>
<feature type="compositionally biased region" description="Basic and acidic residues" evidence="1">
    <location>
        <begin position="626"/>
        <end position="642"/>
    </location>
</feature>